<protein>
    <recommendedName>
        <fullName evidence="1">Peptidase M28 domain-containing protein</fullName>
    </recommendedName>
</protein>
<dbReference type="Gene3D" id="3.40.630.10">
    <property type="entry name" value="Zn peptidases"/>
    <property type="match status" value="1"/>
</dbReference>
<reference evidence="2" key="1">
    <citation type="submission" date="2019-08" db="EMBL/GenBank/DDBJ databases">
        <authorList>
            <person name="Kucharzyk K."/>
            <person name="Murdoch R.W."/>
            <person name="Higgins S."/>
            <person name="Loffler F."/>
        </authorList>
    </citation>
    <scope>NUCLEOTIDE SEQUENCE</scope>
</reference>
<dbReference type="InterPro" id="IPR007484">
    <property type="entry name" value="Peptidase_M28"/>
</dbReference>
<evidence type="ECO:0000259" key="1">
    <source>
        <dbReference type="Pfam" id="PF04389"/>
    </source>
</evidence>
<sequence>MARVMPAEQKAVWLVFFDTEDQGHIKGWDWILGSQAYADALTVSPQAVIVIDMIGDADLNIYREKSSDQTLTDQIWQSAADLGYSEQFINDEKYNMLDDHTPFLEKGIPAVDIIDFDYPYWHTTQDTADKVSPESLSVVGNTLLSWLQSIEPVGK</sequence>
<feature type="domain" description="Peptidase M28" evidence="1">
    <location>
        <begin position="9"/>
        <end position="145"/>
    </location>
</feature>
<organism evidence="2">
    <name type="scientific">bioreactor metagenome</name>
    <dbReference type="NCBI Taxonomy" id="1076179"/>
    <lineage>
        <taxon>unclassified sequences</taxon>
        <taxon>metagenomes</taxon>
        <taxon>ecological metagenomes</taxon>
    </lineage>
</organism>
<accession>A0A645DS12</accession>
<gene>
    <name evidence="2" type="ORF">SDC9_139261</name>
</gene>
<dbReference type="AlphaFoldDB" id="A0A645DS12"/>
<dbReference type="SUPFAM" id="SSF53187">
    <property type="entry name" value="Zn-dependent exopeptidases"/>
    <property type="match status" value="1"/>
</dbReference>
<proteinExistence type="predicted"/>
<dbReference type="Pfam" id="PF04389">
    <property type="entry name" value="Peptidase_M28"/>
    <property type="match status" value="1"/>
</dbReference>
<dbReference type="EMBL" id="VSSQ01039113">
    <property type="protein sequence ID" value="MPM92127.1"/>
    <property type="molecule type" value="Genomic_DNA"/>
</dbReference>
<name>A0A645DS12_9ZZZZ</name>
<evidence type="ECO:0000313" key="2">
    <source>
        <dbReference type="EMBL" id="MPM92127.1"/>
    </source>
</evidence>
<comment type="caution">
    <text evidence="2">The sequence shown here is derived from an EMBL/GenBank/DDBJ whole genome shotgun (WGS) entry which is preliminary data.</text>
</comment>